<reference evidence="1 2" key="1">
    <citation type="journal article" date="2021" name="Sci. Rep.">
        <title>Chromosome anchoring in Senegalese sole (Solea senegalensis) reveals sex-associated markers and genome rearrangements in flatfish.</title>
        <authorList>
            <person name="Guerrero-Cozar I."/>
            <person name="Gomez-Garrido J."/>
            <person name="Berbel C."/>
            <person name="Martinez-Blanch J.F."/>
            <person name="Alioto T."/>
            <person name="Claros M.G."/>
            <person name="Gagnaire P.A."/>
            <person name="Manchado M."/>
        </authorList>
    </citation>
    <scope>NUCLEOTIDE SEQUENCE [LARGE SCALE GENOMIC DNA]</scope>
    <source>
        <strain evidence="1">Sse05_10M</strain>
    </source>
</reference>
<protein>
    <submittedName>
        <fullName evidence="1">Uncharacterized protein</fullName>
    </submittedName>
</protein>
<dbReference type="EMBL" id="JAGKHQ010000021">
    <property type="protein sequence ID" value="KAG7474854.1"/>
    <property type="molecule type" value="Genomic_DNA"/>
</dbReference>
<evidence type="ECO:0000313" key="2">
    <source>
        <dbReference type="Proteomes" id="UP000693946"/>
    </source>
</evidence>
<dbReference type="Proteomes" id="UP000693946">
    <property type="component" value="Linkage Group LG9"/>
</dbReference>
<name>A0AAV6PQX8_SOLSE</name>
<accession>A0AAV6PQX8</accession>
<dbReference type="AlphaFoldDB" id="A0AAV6PQX8"/>
<comment type="caution">
    <text evidence="1">The sequence shown here is derived from an EMBL/GenBank/DDBJ whole genome shotgun (WGS) entry which is preliminary data.</text>
</comment>
<keyword evidence="2" id="KW-1185">Reference proteome</keyword>
<sequence length="66" mass="7353">MKEICKKDDVDEPDIGDASVALLTTIFDHAVRTVHYTPVKVCVVLEGDVVLNLSRLTDAFLLPKRK</sequence>
<evidence type="ECO:0000313" key="1">
    <source>
        <dbReference type="EMBL" id="KAG7474854.1"/>
    </source>
</evidence>
<proteinExistence type="predicted"/>
<organism evidence="1 2">
    <name type="scientific">Solea senegalensis</name>
    <name type="common">Senegalese sole</name>
    <dbReference type="NCBI Taxonomy" id="28829"/>
    <lineage>
        <taxon>Eukaryota</taxon>
        <taxon>Metazoa</taxon>
        <taxon>Chordata</taxon>
        <taxon>Craniata</taxon>
        <taxon>Vertebrata</taxon>
        <taxon>Euteleostomi</taxon>
        <taxon>Actinopterygii</taxon>
        <taxon>Neopterygii</taxon>
        <taxon>Teleostei</taxon>
        <taxon>Neoteleostei</taxon>
        <taxon>Acanthomorphata</taxon>
        <taxon>Carangaria</taxon>
        <taxon>Pleuronectiformes</taxon>
        <taxon>Pleuronectoidei</taxon>
        <taxon>Soleidae</taxon>
        <taxon>Solea</taxon>
    </lineage>
</organism>
<gene>
    <name evidence="1" type="ORF">JOB18_018684</name>
</gene>